<feature type="domain" description="Amidase" evidence="2">
    <location>
        <begin position="73"/>
        <end position="363"/>
    </location>
</feature>
<feature type="region of interest" description="Disordered" evidence="1">
    <location>
        <begin position="577"/>
        <end position="608"/>
    </location>
</feature>
<protein>
    <recommendedName>
        <fullName evidence="2">Amidase domain-containing protein</fullName>
    </recommendedName>
</protein>
<evidence type="ECO:0000313" key="4">
    <source>
        <dbReference type="Proteomes" id="UP001562354"/>
    </source>
</evidence>
<evidence type="ECO:0000259" key="2">
    <source>
        <dbReference type="Pfam" id="PF01425"/>
    </source>
</evidence>
<dbReference type="EMBL" id="JBFMKM010000003">
    <property type="protein sequence ID" value="KAL1310757.1"/>
    <property type="molecule type" value="Genomic_DNA"/>
</dbReference>
<name>A0ABR3PMG6_9PEZI</name>
<evidence type="ECO:0000256" key="1">
    <source>
        <dbReference type="SAM" id="MobiDB-lite"/>
    </source>
</evidence>
<organism evidence="3 4">
    <name type="scientific">Neodothiora populina</name>
    <dbReference type="NCBI Taxonomy" id="2781224"/>
    <lineage>
        <taxon>Eukaryota</taxon>
        <taxon>Fungi</taxon>
        <taxon>Dikarya</taxon>
        <taxon>Ascomycota</taxon>
        <taxon>Pezizomycotina</taxon>
        <taxon>Dothideomycetes</taxon>
        <taxon>Dothideomycetidae</taxon>
        <taxon>Dothideales</taxon>
        <taxon>Dothioraceae</taxon>
        <taxon>Neodothiora</taxon>
    </lineage>
</organism>
<keyword evidence="4" id="KW-1185">Reference proteome</keyword>
<feature type="compositionally biased region" description="Low complexity" evidence="1">
    <location>
        <begin position="577"/>
        <end position="589"/>
    </location>
</feature>
<dbReference type="Proteomes" id="UP001562354">
    <property type="component" value="Unassembled WGS sequence"/>
</dbReference>
<dbReference type="RefSeq" id="XP_069203606.1">
    <property type="nucleotide sequence ID" value="XM_069347882.1"/>
</dbReference>
<comment type="caution">
    <text evidence="3">The sequence shown here is derived from an EMBL/GenBank/DDBJ whole genome shotgun (WGS) entry which is preliminary data.</text>
</comment>
<gene>
    <name evidence="3" type="ORF">AAFC00_001009</name>
</gene>
<dbReference type="PANTHER" id="PTHR42678:SF37">
    <property type="entry name" value="AMIDASE C869.01-RELATED"/>
    <property type="match status" value="1"/>
</dbReference>
<proteinExistence type="predicted"/>
<sequence>MFSSLPFLKKQSPVVDAEEREESFVVIDEKQPESQDDVPEVFRMPTCDDHDLYEISVDELQHLFSSSSLTAVEYVRFCLERIRRVNPYLECVIETNPDALGIAKQLDDERKEGKVRGPLHGIPVIVKDNMATKDKMQTTAGSWALLGSIVPKDAHIVHLLRRAGAIVLAKSNLDEWAGMRSSVYSNGYSARGGQCRNPYMLSRSAMGSSSGSAVSVSANIVPLAFGTETDTSIIWPGMVCGVVAIKPTVGLTSRGGVIPISETQDSVGPYGRTVADAARALDVIAGADPDDEFSTGPERRQEKSYFECLTDRSALKGARFGLPMKRFWELVPAPQKKIAEKVLELIKEAGAEIIPVEMPCAEERIHKDGRWDWEHYGHSIPSRAEITVSKVETYALTNQYLSRLTTISNDPFPIQTLEDIVDFNDDNPGTEGGIAGTHPAFPDGQKLFRECVATQGVKDETYHAALAYIRRQTRERGIDYALTHYPSSFSSSSSLSNEEENSEQKSLDALLFCDVLAPGQNIAAQAAYPILTLPIGLDCDGVPVSLSFQHTAWREGEIVRWASAVEDLLVAVMSSSSSSSSSSSVVVGSKWEMGGEGERERKRKERVGRVTPTYKDFMAKNVPVDEPYRSG</sequence>
<dbReference type="SUPFAM" id="SSF75304">
    <property type="entry name" value="Amidase signature (AS) enzymes"/>
    <property type="match status" value="1"/>
</dbReference>
<accession>A0ABR3PMG6</accession>
<dbReference type="PANTHER" id="PTHR42678">
    <property type="entry name" value="AMIDASE"/>
    <property type="match status" value="1"/>
</dbReference>
<evidence type="ECO:0000313" key="3">
    <source>
        <dbReference type="EMBL" id="KAL1310757.1"/>
    </source>
</evidence>
<dbReference type="InterPro" id="IPR023631">
    <property type="entry name" value="Amidase_dom"/>
</dbReference>
<dbReference type="Pfam" id="PF01425">
    <property type="entry name" value="Amidase"/>
    <property type="match status" value="1"/>
</dbReference>
<dbReference type="GeneID" id="95974712"/>
<dbReference type="InterPro" id="IPR036928">
    <property type="entry name" value="AS_sf"/>
</dbReference>
<dbReference type="Gene3D" id="3.90.1300.10">
    <property type="entry name" value="Amidase signature (AS) domain"/>
    <property type="match status" value="1"/>
</dbReference>
<reference evidence="3 4" key="1">
    <citation type="submission" date="2024-07" db="EMBL/GenBank/DDBJ databases">
        <title>Draft sequence of the Neodothiora populina.</title>
        <authorList>
            <person name="Drown D.D."/>
            <person name="Schuette U.S."/>
            <person name="Buechlein A.B."/>
            <person name="Rusch D.R."/>
            <person name="Winton L.W."/>
            <person name="Adams G.A."/>
        </authorList>
    </citation>
    <scope>NUCLEOTIDE SEQUENCE [LARGE SCALE GENOMIC DNA]</scope>
    <source>
        <strain evidence="3 4">CPC 39397</strain>
    </source>
</reference>